<evidence type="ECO:0000313" key="9">
    <source>
        <dbReference type="EMBL" id="BCO09488.1"/>
    </source>
</evidence>
<dbReference type="Proteomes" id="UP001063350">
    <property type="component" value="Chromosome"/>
</dbReference>
<dbReference type="InterPro" id="IPR032816">
    <property type="entry name" value="VTT_dom"/>
</dbReference>
<dbReference type="InterPro" id="IPR036938">
    <property type="entry name" value="PAP2/HPO_sf"/>
</dbReference>
<feature type="transmembrane region" description="Helical" evidence="7">
    <location>
        <begin position="326"/>
        <end position="343"/>
    </location>
</feature>
<protein>
    <submittedName>
        <fullName evidence="9">Membrane protein</fullName>
    </submittedName>
</protein>
<evidence type="ECO:0000259" key="8">
    <source>
        <dbReference type="SMART" id="SM00014"/>
    </source>
</evidence>
<accession>A0A915U102</accession>
<dbReference type="InterPro" id="IPR025902">
    <property type="entry name" value="LssY-like-C_dom"/>
</dbReference>
<feature type="transmembrane region" description="Helical" evidence="7">
    <location>
        <begin position="21"/>
        <end position="53"/>
    </location>
</feature>
<evidence type="ECO:0000256" key="1">
    <source>
        <dbReference type="ARBA" id="ARBA00004651"/>
    </source>
</evidence>
<dbReference type="InterPro" id="IPR000326">
    <property type="entry name" value="PAP2/HPO"/>
</dbReference>
<gene>
    <name evidence="9" type="ORF">GF1_18640</name>
</gene>
<feature type="transmembrane region" description="Helical" evidence="7">
    <location>
        <begin position="452"/>
        <end position="470"/>
    </location>
</feature>
<dbReference type="SMART" id="SM00014">
    <property type="entry name" value="acidPPc"/>
    <property type="match status" value="1"/>
</dbReference>
<name>A0A915U102_9BACT</name>
<keyword evidence="6 7" id="KW-0472">Membrane</keyword>
<dbReference type="EMBL" id="AP024233">
    <property type="protein sequence ID" value="BCO09488.1"/>
    <property type="molecule type" value="Genomic_DNA"/>
</dbReference>
<dbReference type="Pfam" id="PF09335">
    <property type="entry name" value="VTT_dom"/>
    <property type="match status" value="1"/>
</dbReference>
<dbReference type="CDD" id="cd03392">
    <property type="entry name" value="PAP2_like_2"/>
    <property type="match status" value="1"/>
</dbReference>
<evidence type="ECO:0000256" key="2">
    <source>
        <dbReference type="ARBA" id="ARBA00010792"/>
    </source>
</evidence>
<comment type="subcellular location">
    <subcellularLocation>
        <location evidence="1">Cell membrane</location>
        <topology evidence="1">Multi-pass membrane protein</topology>
    </subcellularLocation>
</comment>
<comment type="similarity">
    <text evidence="2">Belongs to the DedA family.</text>
</comment>
<evidence type="ECO:0000256" key="4">
    <source>
        <dbReference type="ARBA" id="ARBA00022692"/>
    </source>
</evidence>
<feature type="transmembrane region" description="Helical" evidence="7">
    <location>
        <begin position="421"/>
        <end position="440"/>
    </location>
</feature>
<keyword evidence="3" id="KW-1003">Cell membrane</keyword>
<keyword evidence="5 7" id="KW-1133">Transmembrane helix</keyword>
<keyword evidence="4 7" id="KW-0812">Transmembrane</keyword>
<evidence type="ECO:0000256" key="7">
    <source>
        <dbReference type="SAM" id="Phobius"/>
    </source>
</evidence>
<dbReference type="AlphaFoldDB" id="A0A915U102"/>
<dbReference type="PANTHER" id="PTHR30353">
    <property type="entry name" value="INNER MEMBRANE PROTEIN DEDA-RELATED"/>
    <property type="match status" value="1"/>
</dbReference>
<feature type="transmembrane region" description="Helical" evidence="7">
    <location>
        <begin position="240"/>
        <end position="261"/>
    </location>
</feature>
<reference evidence="9" key="1">
    <citation type="submission" date="2020-12" db="EMBL/GenBank/DDBJ databases">
        <title>Desulfobium dissulfuricans gen. nov., sp. nov., a novel mesophilic, sulfate-reducing bacterium isolated from a deep-sea hydrothermal vent.</title>
        <authorList>
            <person name="Hashimoto Y."/>
            <person name="Tame A."/>
            <person name="Sawayama S."/>
            <person name="Miyazaki J."/>
            <person name="Takai K."/>
            <person name="Nakagawa S."/>
        </authorList>
    </citation>
    <scope>NUCLEOTIDE SEQUENCE</scope>
    <source>
        <strain evidence="9">GF1</strain>
    </source>
</reference>
<dbReference type="GO" id="GO:0005886">
    <property type="term" value="C:plasma membrane"/>
    <property type="evidence" value="ECO:0007669"/>
    <property type="project" value="UniProtKB-SubCell"/>
</dbReference>
<dbReference type="RefSeq" id="WP_267926233.1">
    <property type="nucleotide sequence ID" value="NZ_AP024233.1"/>
</dbReference>
<feature type="transmembrane region" description="Helical" evidence="7">
    <location>
        <begin position="293"/>
        <end position="319"/>
    </location>
</feature>
<dbReference type="InterPro" id="IPR032818">
    <property type="entry name" value="DedA-like"/>
</dbReference>
<proteinExistence type="inferred from homology"/>
<feature type="transmembrane region" description="Helical" evidence="7">
    <location>
        <begin position="59"/>
        <end position="80"/>
    </location>
</feature>
<evidence type="ECO:0000256" key="3">
    <source>
        <dbReference type="ARBA" id="ARBA00022475"/>
    </source>
</evidence>
<dbReference type="KEGG" id="ddu:GF1_18640"/>
<evidence type="ECO:0000313" key="10">
    <source>
        <dbReference type="Proteomes" id="UP001063350"/>
    </source>
</evidence>
<dbReference type="PANTHER" id="PTHR30353:SF15">
    <property type="entry name" value="INNER MEMBRANE PROTEIN YABI"/>
    <property type="match status" value="1"/>
</dbReference>
<sequence length="667" mass="74327">MTELLTTVTTGIAKHPNLAGLVIFLTSFAESLAVIGLLVPGAALMLTAGALIATGALSFWPTMAWAVFGAVLADGLSYWLGHYYKDNIRSLRIFAKHQDMLARGESFFHRHGGKSVFFGRFIGPIRPVIPLVAGMLGMDPVHFTFYNVLSALGWAPAYLLPGMAFGASLALAGEVAKRLAILIGVSVVGGWMVFFLSRRLLRFALNRFPAWEKKLLVLLQRLPLLQRWLKGGVLDRDQSMLRLLVLLAMVFVGSLWLFFGITEDVVTGDPLVQVNQSVYHLLQGLRTPWGDTIMVAITMLGDAAVTGSLTLAALVWLLWRKDRYSALYLAITVAGGFFLVTAVKTLTHIPRPVDMYQGAVRWAYPSNHATISVIIFGFLALLCSRELRPDRRWLPVSFALVLITGIGASRLYLGAHWLSDVVGGFCLGTAWLILLSVAYFNHVPTRSCAYRGLWALCLTVLVLAATVHWSSGFNRNKLRYALRHDVRTMPTSVWQTEGWQQLPVARLDLEGEKEQVFNLQYAGDLDKLKKMLLARDWRQPVPLTVVTGLRWLLADPDPFSLPILPQVHDGRHEQLLLIHALSTSPHDLLVLRLWPADIRLDNTTPLWVGTLSRMTVRNYMYIINLPRTVENVSPDVLAQHLDLGRKLVRRPGGDKVLLLYSAVKRQP</sequence>
<evidence type="ECO:0000256" key="6">
    <source>
        <dbReference type="ARBA" id="ARBA00023136"/>
    </source>
</evidence>
<feature type="transmembrane region" description="Helical" evidence="7">
    <location>
        <begin position="179"/>
        <end position="197"/>
    </location>
</feature>
<dbReference type="Gene3D" id="1.20.144.10">
    <property type="entry name" value="Phosphatidic acid phosphatase type 2/haloperoxidase"/>
    <property type="match status" value="1"/>
</dbReference>
<dbReference type="Pfam" id="PF01569">
    <property type="entry name" value="PAP2"/>
    <property type="match status" value="1"/>
</dbReference>
<feature type="transmembrane region" description="Helical" evidence="7">
    <location>
        <begin position="363"/>
        <end position="382"/>
    </location>
</feature>
<feature type="domain" description="Phosphatidic acid phosphatase type 2/haloperoxidase" evidence="8">
    <location>
        <begin position="325"/>
        <end position="436"/>
    </location>
</feature>
<keyword evidence="10" id="KW-1185">Reference proteome</keyword>
<feature type="transmembrane region" description="Helical" evidence="7">
    <location>
        <begin position="394"/>
        <end position="415"/>
    </location>
</feature>
<dbReference type="SUPFAM" id="SSF48317">
    <property type="entry name" value="Acid phosphatase/Vanadium-dependent haloperoxidase"/>
    <property type="match status" value="1"/>
</dbReference>
<organism evidence="9 10">
    <name type="scientific">Desulfolithobacter dissulfuricans</name>
    <dbReference type="NCBI Taxonomy" id="2795293"/>
    <lineage>
        <taxon>Bacteria</taxon>
        <taxon>Pseudomonadati</taxon>
        <taxon>Thermodesulfobacteriota</taxon>
        <taxon>Desulfobulbia</taxon>
        <taxon>Desulfobulbales</taxon>
        <taxon>Desulfobulbaceae</taxon>
        <taxon>Desulfolithobacter</taxon>
    </lineage>
</organism>
<dbReference type="Pfam" id="PF14067">
    <property type="entry name" value="LssY_C"/>
    <property type="match status" value="1"/>
</dbReference>
<feature type="transmembrane region" description="Helical" evidence="7">
    <location>
        <begin position="145"/>
        <end position="173"/>
    </location>
</feature>
<evidence type="ECO:0000256" key="5">
    <source>
        <dbReference type="ARBA" id="ARBA00022989"/>
    </source>
</evidence>